<evidence type="ECO:0000256" key="1">
    <source>
        <dbReference type="SAM" id="MobiDB-lite"/>
    </source>
</evidence>
<sequence>MSRAATFAPGVEYDAGTGGDIYLGRPEALIAAGLIDAAKVPGAPGMPKSSITFVDGVPQLRGIKPVHDERWMQATIIGRQLRVTKGIDREERRRREQKRAQELEDLPRTTPKKDIGRDEAAKQLRNASAIFQVGDSVIVNGHQAMICEGYKMHTVRAEDGEYIGSDGVRIEHRLGYTCRYRSGEEFFFAAYQVTAPDDAGRPSHLRLVAGAKSAPRLVLALRSHA</sequence>
<name>A0ABU1NK34_9BURK</name>
<accession>A0ABU1NK34</accession>
<feature type="region of interest" description="Disordered" evidence="1">
    <location>
        <begin position="88"/>
        <end position="117"/>
    </location>
</feature>
<proteinExistence type="predicted"/>
<reference evidence="2 3" key="1">
    <citation type="submission" date="2023-07" db="EMBL/GenBank/DDBJ databases">
        <title>Sorghum-associated microbial communities from plants grown in Nebraska, USA.</title>
        <authorList>
            <person name="Schachtman D."/>
        </authorList>
    </citation>
    <scope>NUCLEOTIDE SEQUENCE [LARGE SCALE GENOMIC DNA]</scope>
    <source>
        <strain evidence="2 3">DS1781</strain>
    </source>
</reference>
<evidence type="ECO:0000313" key="3">
    <source>
        <dbReference type="Proteomes" id="UP001184230"/>
    </source>
</evidence>
<gene>
    <name evidence="2" type="ORF">J2739_004628</name>
</gene>
<dbReference type="Proteomes" id="UP001184230">
    <property type="component" value="Unassembled WGS sequence"/>
</dbReference>
<keyword evidence="3" id="KW-1185">Reference proteome</keyword>
<dbReference type="EMBL" id="JAVDRF010000012">
    <property type="protein sequence ID" value="MDR6538835.1"/>
    <property type="molecule type" value="Genomic_DNA"/>
</dbReference>
<dbReference type="RefSeq" id="WP_309905998.1">
    <property type="nucleotide sequence ID" value="NZ_JAVDRF010000012.1"/>
</dbReference>
<protein>
    <submittedName>
        <fullName evidence="2">Uncharacterized protein</fullName>
    </submittedName>
</protein>
<evidence type="ECO:0000313" key="2">
    <source>
        <dbReference type="EMBL" id="MDR6538835.1"/>
    </source>
</evidence>
<comment type="caution">
    <text evidence="2">The sequence shown here is derived from an EMBL/GenBank/DDBJ whole genome shotgun (WGS) entry which is preliminary data.</text>
</comment>
<organism evidence="2 3">
    <name type="scientific">Variovorax soli</name>
    <dbReference type="NCBI Taxonomy" id="376815"/>
    <lineage>
        <taxon>Bacteria</taxon>
        <taxon>Pseudomonadati</taxon>
        <taxon>Pseudomonadota</taxon>
        <taxon>Betaproteobacteria</taxon>
        <taxon>Burkholderiales</taxon>
        <taxon>Comamonadaceae</taxon>
        <taxon>Variovorax</taxon>
    </lineage>
</organism>